<proteinExistence type="predicted"/>
<reference evidence="1 2" key="1">
    <citation type="submission" date="2019-06" db="EMBL/GenBank/DDBJ databases">
        <title>Complete genome sequence of Aeromonas hydrophila bacteriophage D3.</title>
        <authorList>
            <person name="Rai S."/>
            <person name="Tyagi A."/>
            <person name="Kumar N."/>
            <person name="Singh N."/>
        </authorList>
    </citation>
    <scope>NUCLEOTIDE SEQUENCE [LARGE SCALE GENOMIC DNA]</scope>
</reference>
<evidence type="ECO:0000313" key="2">
    <source>
        <dbReference type="Proteomes" id="UP000319658"/>
    </source>
</evidence>
<keyword evidence="2" id="KW-1185">Reference proteome</keyword>
<gene>
    <name evidence="1" type="ORF">D3_0023</name>
</gene>
<organism evidence="1 2">
    <name type="scientific">Aeromonas phage D3</name>
    <dbReference type="NCBI Taxonomy" id="2593327"/>
    <lineage>
        <taxon>Viruses</taxon>
        <taxon>Duplodnaviria</taxon>
        <taxon>Heunggongvirae</taxon>
        <taxon>Uroviricota</taxon>
        <taxon>Caudoviricetes</taxon>
        <taxon>Chimalliviridae</taxon>
        <taxon>Ludhianavirus</taxon>
        <taxon>Ludhianavirus D3</taxon>
    </lineage>
</organism>
<accession>A0A7D6JLV1</accession>
<name>A0A7D6JLV1_9CAUD</name>
<evidence type="ECO:0000313" key="1">
    <source>
        <dbReference type="EMBL" id="QLM02891.1"/>
    </source>
</evidence>
<protein>
    <submittedName>
        <fullName evidence="1">Uncharacterized protein</fullName>
    </submittedName>
</protein>
<sequence length="108" mass="13278">MPKEFEPKMFYLPHVQGLRTHHWLYPNKPRELRYVNHKGDQYIGRFNFKWFNGALRLTPVKGETPKMIERNRQTPMTWKPVQDGWPDYYLFGLVMVERFYILRFKDTL</sequence>
<dbReference type="Proteomes" id="UP000319658">
    <property type="component" value="Segment"/>
</dbReference>
<dbReference type="EMBL" id="MN102098">
    <property type="protein sequence ID" value="QLM02891.1"/>
    <property type="molecule type" value="Genomic_DNA"/>
</dbReference>